<dbReference type="Proteomes" id="UP000189513">
    <property type="component" value="Unassembled WGS sequence"/>
</dbReference>
<reference evidence="12" key="1">
    <citation type="journal article" date="2017" name="Genome Announc.">
        <title>Genome sequences of Cyberlindnera fabianii 65, Pichia kudriavzevii 129, and Saccharomyces cerevisiae 131 isolated from fermented masau fruits in Zimbabwe.</title>
        <authorList>
            <person name="van Rijswijck I.M.H."/>
            <person name="Derks M.F.L."/>
            <person name="Abee T."/>
            <person name="de Ridder D."/>
            <person name="Smid E.J."/>
        </authorList>
    </citation>
    <scope>NUCLEOTIDE SEQUENCE [LARGE SCALE GENOMIC DNA]</scope>
    <source>
        <strain evidence="12">65</strain>
    </source>
</reference>
<keyword evidence="3 10" id="KW-0813">Transport</keyword>
<keyword evidence="7" id="KW-0496">Mitochondrion</keyword>
<proteinExistence type="inferred from homology"/>
<dbReference type="AlphaFoldDB" id="A0A1V2LCK7"/>
<dbReference type="GO" id="GO:1990575">
    <property type="term" value="P:mitochondrial L-ornithine transmembrane transport"/>
    <property type="evidence" value="ECO:0007669"/>
    <property type="project" value="TreeGrafter"/>
</dbReference>
<evidence type="ECO:0000256" key="9">
    <source>
        <dbReference type="PROSITE-ProRule" id="PRU00282"/>
    </source>
</evidence>
<evidence type="ECO:0000256" key="5">
    <source>
        <dbReference type="ARBA" id="ARBA00022737"/>
    </source>
</evidence>
<evidence type="ECO:0000256" key="2">
    <source>
        <dbReference type="ARBA" id="ARBA00006375"/>
    </source>
</evidence>
<feature type="repeat" description="Solcar" evidence="9">
    <location>
        <begin position="127"/>
        <end position="212"/>
    </location>
</feature>
<dbReference type="STRING" id="36022.A0A1V2LCK7"/>
<dbReference type="PANTHER" id="PTHR45624:SF31">
    <property type="entry name" value="MITOCHONDRIAL ORNITHINE TRANSPORTER 1"/>
    <property type="match status" value="1"/>
</dbReference>
<dbReference type="GO" id="GO:0000064">
    <property type="term" value="F:L-ornithine transmembrane transporter activity"/>
    <property type="evidence" value="ECO:0007669"/>
    <property type="project" value="TreeGrafter"/>
</dbReference>
<keyword evidence="5" id="KW-0677">Repeat</keyword>
<dbReference type="Pfam" id="PF00153">
    <property type="entry name" value="Mito_carr"/>
    <property type="match status" value="3"/>
</dbReference>
<sequence length="319" mass="34985">MSEEALSAKDSLKDLLFGSVSALYTLTHPHTLMFPRCVGKTIEYPFDTIKVRLQSQPHGQPLIYNSTWDCIRKTVRSEGLTGFYRGVSSPIVGAAAENATLFFSYGIAQDVIKKYVVQTKGDLPLPYLVLCGGISGVVASYVLTPIELIKCKMQVEQVYSGQGKPNTVLGHIKHVWKMGGLKGFWFGQTGTLLREAGGSASWFGVYELVSKTLKEWRLGRRANSDDTNTIGELLFSGASAGIAYNLSLFPADTVKSTMQTGSIVNPEQKPMTFQEAARTIYKHGGVKSFYRGLGITLARAIPSNAAIFFTYEGLKNHFK</sequence>
<evidence type="ECO:0000256" key="3">
    <source>
        <dbReference type="ARBA" id="ARBA00022448"/>
    </source>
</evidence>
<dbReference type="Gene3D" id="1.50.40.10">
    <property type="entry name" value="Mitochondrial carrier domain"/>
    <property type="match status" value="1"/>
</dbReference>
<dbReference type="InterPro" id="IPR018108">
    <property type="entry name" value="MCP_transmembrane"/>
</dbReference>
<evidence type="ECO:0000313" key="12">
    <source>
        <dbReference type="Proteomes" id="UP000189513"/>
    </source>
</evidence>
<dbReference type="VEuPathDB" id="FungiDB:BON22_0407"/>
<keyword evidence="6" id="KW-1133">Transmembrane helix</keyword>
<dbReference type="OMA" id="FGSMAET"/>
<name>A0A1V2LCK7_CYBFA</name>
<gene>
    <name evidence="11" type="ORF">BON22_0407</name>
</gene>
<keyword evidence="4 9" id="KW-0812">Transmembrane</keyword>
<evidence type="ECO:0000256" key="10">
    <source>
        <dbReference type="RuleBase" id="RU000488"/>
    </source>
</evidence>
<evidence type="ECO:0000256" key="4">
    <source>
        <dbReference type="ARBA" id="ARBA00022692"/>
    </source>
</evidence>
<keyword evidence="8 9" id="KW-0472">Membrane</keyword>
<evidence type="ECO:0000313" key="11">
    <source>
        <dbReference type="EMBL" id="ONH69597.1"/>
    </source>
</evidence>
<protein>
    <submittedName>
        <fullName evidence="11">Amino-acid transporter arg-13</fullName>
    </submittedName>
</protein>
<keyword evidence="12" id="KW-1185">Reference proteome</keyword>
<accession>A0A1V2LCK7</accession>
<dbReference type="PROSITE" id="PS50920">
    <property type="entry name" value="SOLCAR"/>
    <property type="match status" value="3"/>
</dbReference>
<comment type="subcellular location">
    <subcellularLocation>
        <location evidence="1">Mitochondrion membrane</location>
        <topology evidence="1">Multi-pass membrane protein</topology>
    </subcellularLocation>
</comment>
<comment type="similarity">
    <text evidence="2 10">Belongs to the mitochondrial carrier (TC 2.A.29) family.</text>
</comment>
<dbReference type="InterPro" id="IPR050567">
    <property type="entry name" value="Mitochondrial_Carrier"/>
</dbReference>
<feature type="repeat" description="Solcar" evidence="9">
    <location>
        <begin position="23"/>
        <end position="111"/>
    </location>
</feature>
<comment type="caution">
    <text evidence="11">The sequence shown here is derived from an EMBL/GenBank/DDBJ whole genome shotgun (WGS) entry which is preliminary data.</text>
</comment>
<evidence type="ECO:0000256" key="7">
    <source>
        <dbReference type="ARBA" id="ARBA00023128"/>
    </source>
</evidence>
<dbReference type="InterPro" id="IPR023395">
    <property type="entry name" value="MCP_dom_sf"/>
</dbReference>
<dbReference type="PANTHER" id="PTHR45624">
    <property type="entry name" value="MITOCHONDRIAL BASIC AMINO ACIDS TRANSPORTER-RELATED"/>
    <property type="match status" value="1"/>
</dbReference>
<dbReference type="SUPFAM" id="SSF103506">
    <property type="entry name" value="Mitochondrial carrier"/>
    <property type="match status" value="1"/>
</dbReference>
<organism evidence="11 12">
    <name type="scientific">Cyberlindnera fabianii</name>
    <name type="common">Yeast</name>
    <name type="synonym">Hansenula fabianii</name>
    <dbReference type="NCBI Taxonomy" id="36022"/>
    <lineage>
        <taxon>Eukaryota</taxon>
        <taxon>Fungi</taxon>
        <taxon>Dikarya</taxon>
        <taxon>Ascomycota</taxon>
        <taxon>Saccharomycotina</taxon>
        <taxon>Saccharomycetes</taxon>
        <taxon>Phaffomycetales</taxon>
        <taxon>Phaffomycetaceae</taxon>
        <taxon>Cyberlindnera</taxon>
    </lineage>
</organism>
<evidence type="ECO:0000256" key="8">
    <source>
        <dbReference type="ARBA" id="ARBA00023136"/>
    </source>
</evidence>
<dbReference type="GO" id="GO:0031966">
    <property type="term" value="C:mitochondrial membrane"/>
    <property type="evidence" value="ECO:0007669"/>
    <property type="project" value="UniProtKB-SubCell"/>
</dbReference>
<dbReference type="EMBL" id="MPUK01000001">
    <property type="protein sequence ID" value="ONH69597.1"/>
    <property type="molecule type" value="Genomic_DNA"/>
</dbReference>
<evidence type="ECO:0000256" key="1">
    <source>
        <dbReference type="ARBA" id="ARBA00004225"/>
    </source>
</evidence>
<feature type="repeat" description="Solcar" evidence="9">
    <location>
        <begin position="231"/>
        <end position="317"/>
    </location>
</feature>
<evidence type="ECO:0000256" key="6">
    <source>
        <dbReference type="ARBA" id="ARBA00022989"/>
    </source>
</evidence>